<evidence type="ECO:0000313" key="1">
    <source>
        <dbReference type="EMBL" id="KAA6385788.1"/>
    </source>
</evidence>
<gene>
    <name evidence="1" type="ORF">EZS28_018685</name>
</gene>
<dbReference type="AlphaFoldDB" id="A0A5J4VT39"/>
<protein>
    <submittedName>
        <fullName evidence="1">Uncharacterized protein</fullName>
    </submittedName>
</protein>
<evidence type="ECO:0000313" key="2">
    <source>
        <dbReference type="Proteomes" id="UP000324800"/>
    </source>
</evidence>
<sequence length="74" mass="7968">MSNIVAATLLKVTNSFHACCIGTEVVKSQLVADIKQDVFDEILKKNRADNASSSLKTVQTGKLSIKSKFGAQNI</sequence>
<comment type="caution">
    <text evidence="1">The sequence shown here is derived from an EMBL/GenBank/DDBJ whole genome shotgun (WGS) entry which is preliminary data.</text>
</comment>
<dbReference type="Proteomes" id="UP000324800">
    <property type="component" value="Unassembled WGS sequence"/>
</dbReference>
<reference evidence="1 2" key="1">
    <citation type="submission" date="2019-03" db="EMBL/GenBank/DDBJ databases">
        <title>Single cell metagenomics reveals metabolic interactions within the superorganism composed of flagellate Streblomastix strix and complex community of Bacteroidetes bacteria on its surface.</title>
        <authorList>
            <person name="Treitli S.C."/>
            <person name="Kolisko M."/>
            <person name="Husnik F."/>
            <person name="Keeling P."/>
            <person name="Hampl V."/>
        </authorList>
    </citation>
    <scope>NUCLEOTIDE SEQUENCE [LARGE SCALE GENOMIC DNA]</scope>
    <source>
        <strain evidence="1">ST1C</strain>
    </source>
</reference>
<proteinExistence type="predicted"/>
<dbReference type="EMBL" id="SNRW01005106">
    <property type="protein sequence ID" value="KAA6385788.1"/>
    <property type="molecule type" value="Genomic_DNA"/>
</dbReference>
<organism evidence="1 2">
    <name type="scientific">Streblomastix strix</name>
    <dbReference type="NCBI Taxonomy" id="222440"/>
    <lineage>
        <taxon>Eukaryota</taxon>
        <taxon>Metamonada</taxon>
        <taxon>Preaxostyla</taxon>
        <taxon>Oxymonadida</taxon>
        <taxon>Streblomastigidae</taxon>
        <taxon>Streblomastix</taxon>
    </lineage>
</organism>
<name>A0A5J4VT39_9EUKA</name>
<accession>A0A5J4VT39</accession>